<dbReference type="Proteomes" id="UP000241474">
    <property type="component" value="Segment"/>
</dbReference>
<sequence length="898" mass="105029">MSTQNIDISDLKYNIDVNDIEIIDPFIGENKTDDQKYSNPFFLDHNGSEQKFTKTNILADEYKYVYILCLCDDFELNESNINRVNLFFEKDSVVSELTSQTNSITLVQCPFEIIKIASIRSGVVVVNKDVLEYFNHDSVDLLSRELVYLMLQTKESNVRNWIKMYKSDNNLNKFIQQKIFSSYYGINDERFDHEMIKSLGEINDFRFWENPSNCEININEAFKSRRLNINSSSKWNIPESEIEKFLFDFKNVSGSFKSHKYPPGPPDNSSSNTSGQQNTSNTSNTSNTKFKKFKQVFYKIVDANDMLIDKQDVEDLLISNCLSEREKYYLVCLLLSSKNYCHYILNNHKVITSISDIISKYKPIIRYLMGFAWMSLYLEERVKRSKSIESDRFVFDLENASKLPVFPYNPQNPYTNPYFVMTVSSDLLNLSNNVSGVKQSLEYQSGIVDITEFKKRLNLFISGSHEKDILEGANWNNMVITGGSMTAILPRRNPLHALFTKESKADITYEELNRFYQEYYSNSDIDVACNHENIIDFIENVKHIQTIIAKNLGVKDSEIKTDDIKTLAIYINPKLLQSKCSSGEIPYDYDYILKNKDAREIKFYFHELYIEKKKLSNNKNKKILGSRINDNNYFNIIRYCEIEKVTIIINDYSYESDQVDYKIPEQNSGLETVFYLKDNDTIFIKFSETIKYKIHSRHLKHQFEVFRITDKEFFSCIGRFHLPCVRSYYNGTTCYLLPSAITAYMTFTNMDFKYFIGSHDPLNIINKYRLRGYGTILNENELKYYVKYIHVIDKVKKSFNLKDTDNAEKTLGCLDVTNDFFKPKKFIPEEFPLGLESPSYKDNPDITYITEDTISKLYKQNYPKYLADFNQYTTILPNGNIGPLKRWLIDAAYDLLNN</sequence>
<evidence type="ECO:0000313" key="3">
    <source>
        <dbReference type="Proteomes" id="UP000241474"/>
    </source>
</evidence>
<feature type="region of interest" description="Disordered" evidence="1">
    <location>
        <begin position="257"/>
        <end position="286"/>
    </location>
</feature>
<feature type="compositionally biased region" description="Low complexity" evidence="1">
    <location>
        <begin position="268"/>
        <end position="286"/>
    </location>
</feature>
<evidence type="ECO:0000313" key="2">
    <source>
        <dbReference type="EMBL" id="AKI79106.1"/>
    </source>
</evidence>
<protein>
    <submittedName>
        <fullName evidence="2">Uncharacterized protein</fullName>
    </submittedName>
</protein>
<organism evidence="2 3">
    <name type="scientific">Acanthamoeba polyphaga mimivirus</name>
    <name type="common">APMV</name>
    <dbReference type="NCBI Taxonomy" id="212035"/>
    <lineage>
        <taxon>Viruses</taxon>
        <taxon>Varidnaviria</taxon>
        <taxon>Bamfordvirae</taxon>
        <taxon>Nucleocytoviricota</taxon>
        <taxon>Megaviricetes</taxon>
        <taxon>Imitervirales</taxon>
        <taxon>Mimiviridae</taxon>
        <taxon>Megamimivirinae</taxon>
        <taxon>Mimivirus</taxon>
        <taxon>Mimivirus bradfordmassiliense</taxon>
    </lineage>
</organism>
<name>A0A0G2Y7P5_MIMIV</name>
<reference evidence="2 3" key="1">
    <citation type="submission" date="2014-10" db="EMBL/GenBank/DDBJ databases">
        <title>Pan-genome analysis of Brazilian lineage A amoebal mimiviruses.</title>
        <authorList>
            <person name="Assis F.L."/>
            <person name="Abrahao J.S."/>
            <person name="Kroon E.G."/>
            <person name="Dornas F.P."/>
            <person name="Andrade K.R."/>
            <person name="Borato P.V.M."/>
            <person name="Pilotto M.R."/>
            <person name="Benamar S."/>
            <person name="LaScola B."/>
            <person name="Colson P."/>
        </authorList>
    </citation>
    <scope>NUCLEOTIDE SEQUENCE [LARGE SCALE GENOMIC DNA]</scope>
    <source>
        <strain evidence="2 3">Oyster</strain>
    </source>
</reference>
<accession>A0A0G2Y7P5</accession>
<organismHost>
    <name type="scientific">Acanthamoeba polyphaga</name>
    <name type="common">Amoeba</name>
    <dbReference type="NCBI Taxonomy" id="5757"/>
</organismHost>
<proteinExistence type="predicted"/>
<evidence type="ECO:0000256" key="1">
    <source>
        <dbReference type="SAM" id="MobiDB-lite"/>
    </source>
</evidence>
<dbReference type="EMBL" id="KM982401">
    <property type="protein sequence ID" value="AKI79106.1"/>
    <property type="molecule type" value="Genomic_DNA"/>
</dbReference>